<evidence type="ECO:0000313" key="1">
    <source>
        <dbReference type="EMBL" id="OTP77506.1"/>
    </source>
</evidence>
<sequence>MVAEIIGTDVRQCALKKSRRRLAPGRFISGGGRSQASLSALFFIIDLCPIPL</sequence>
<reference evidence="2 3" key="1">
    <citation type="submission" date="2017-03" db="EMBL/GenBank/DDBJ databases">
        <title>Genome analysis of strain PAMC 26510.</title>
        <authorList>
            <person name="Oh H.-M."/>
            <person name="Yang J.-A."/>
        </authorList>
    </citation>
    <scope>NUCLEOTIDE SEQUENCE [LARGE SCALE GENOMIC DNA]</scope>
    <source>
        <strain evidence="2 3">PAMC 26510</strain>
    </source>
</reference>
<dbReference type="AlphaFoldDB" id="A0A242N8B9"/>
<evidence type="ECO:0000313" key="4">
    <source>
        <dbReference type="Proteomes" id="UP000195221"/>
    </source>
</evidence>
<comment type="caution">
    <text evidence="2">The sequence shown here is derived from an EMBL/GenBank/DDBJ whole genome shotgun (WGS) entry which is preliminary data.</text>
</comment>
<dbReference type="EMBL" id="NBTY01000018">
    <property type="protein sequence ID" value="OTP79868.1"/>
    <property type="molecule type" value="Genomic_DNA"/>
</dbReference>
<dbReference type="Proteomes" id="UP000194546">
    <property type="component" value="Unassembled WGS sequence"/>
</dbReference>
<dbReference type="Proteomes" id="UP000195221">
    <property type="component" value="Unassembled WGS sequence"/>
</dbReference>
<proteinExistence type="predicted"/>
<accession>A0A242N8B9</accession>
<organism evidence="2 3">
    <name type="scientific">Caballeronia sordidicola</name>
    <name type="common">Burkholderia sordidicola</name>
    <dbReference type="NCBI Taxonomy" id="196367"/>
    <lineage>
        <taxon>Bacteria</taxon>
        <taxon>Pseudomonadati</taxon>
        <taxon>Pseudomonadota</taxon>
        <taxon>Betaproteobacteria</taxon>
        <taxon>Burkholderiales</taxon>
        <taxon>Burkholderiaceae</taxon>
        <taxon>Caballeronia</taxon>
    </lineage>
</organism>
<dbReference type="EMBL" id="NBTZ01000030">
    <property type="protein sequence ID" value="OTP77506.1"/>
    <property type="molecule type" value="Genomic_DNA"/>
</dbReference>
<gene>
    <name evidence="2" type="ORF">PAMC26510_05040</name>
    <name evidence="1" type="ORF">PAMC26577_07715</name>
</gene>
<reference evidence="1 4" key="2">
    <citation type="submission" date="2017-03" db="EMBL/GenBank/DDBJ databases">
        <title>Genome analysis of strain PAMC 26577.</title>
        <authorList>
            <person name="Oh H.-M."/>
            <person name="Yang J.-A."/>
        </authorList>
    </citation>
    <scope>NUCLEOTIDE SEQUENCE [LARGE SCALE GENOMIC DNA]</scope>
    <source>
        <strain evidence="1 4">PAMC 26577</strain>
    </source>
</reference>
<protein>
    <submittedName>
        <fullName evidence="2">Uncharacterized protein</fullName>
    </submittedName>
</protein>
<name>A0A242N8B9_CABSO</name>
<evidence type="ECO:0000313" key="3">
    <source>
        <dbReference type="Proteomes" id="UP000194546"/>
    </source>
</evidence>
<evidence type="ECO:0000313" key="2">
    <source>
        <dbReference type="EMBL" id="OTP79868.1"/>
    </source>
</evidence>